<dbReference type="InterPro" id="IPR000542">
    <property type="entry name" value="Carn_acyl_trans"/>
</dbReference>
<dbReference type="GO" id="GO:0004092">
    <property type="term" value="F:carnitine O-acetyltransferase activity"/>
    <property type="evidence" value="ECO:0007669"/>
    <property type="project" value="UniProtKB-EC"/>
</dbReference>
<dbReference type="PANTHER" id="PTHR22589:SF103">
    <property type="entry name" value="CARNITINE O-ACETYL-TRANSFERASE, ISOFORM A-RELATED"/>
    <property type="match status" value="1"/>
</dbReference>
<dbReference type="Pfam" id="PF00755">
    <property type="entry name" value="Carn_acyltransf"/>
    <property type="match status" value="1"/>
</dbReference>
<comment type="caution">
    <text evidence="6">The sequence shown here is derived from an EMBL/GenBank/DDBJ whole genome shotgun (WGS) entry which is preliminary data.</text>
</comment>
<evidence type="ECO:0000256" key="3">
    <source>
        <dbReference type="ARBA" id="ARBA00023315"/>
    </source>
</evidence>
<feature type="domain" description="Choline/carnitine acyltransferase" evidence="5">
    <location>
        <begin position="69"/>
        <end position="646"/>
    </location>
</feature>
<dbReference type="InterPro" id="IPR042231">
    <property type="entry name" value="Cho/carn_acyl_trans_2"/>
</dbReference>
<keyword evidence="3 6" id="KW-0012">Acyltransferase</keyword>
<dbReference type="Gene3D" id="3.30.559.10">
    <property type="entry name" value="Chloramphenicol acetyltransferase-like domain"/>
    <property type="match status" value="1"/>
</dbReference>
<proteinExistence type="inferred from homology"/>
<evidence type="ECO:0000313" key="6">
    <source>
        <dbReference type="EMBL" id="GAX16537.1"/>
    </source>
</evidence>
<protein>
    <submittedName>
        <fullName evidence="6">Carnitine O-acetyltransferase</fullName>
        <ecNumber evidence="6">2.3.1.7</ecNumber>
    </submittedName>
</protein>
<accession>A0A1Z5JR96</accession>
<dbReference type="PANTHER" id="PTHR22589">
    <property type="entry name" value="CARNITINE O-ACYLTRANSFERASE"/>
    <property type="match status" value="1"/>
</dbReference>
<dbReference type="OrthoDB" id="240216at2759"/>
<reference evidence="6 7" key="1">
    <citation type="journal article" date="2015" name="Plant Cell">
        <title>Oil accumulation by the oleaginous diatom Fistulifera solaris as revealed by the genome and transcriptome.</title>
        <authorList>
            <person name="Tanaka T."/>
            <person name="Maeda Y."/>
            <person name="Veluchamy A."/>
            <person name="Tanaka M."/>
            <person name="Abida H."/>
            <person name="Marechal E."/>
            <person name="Bowler C."/>
            <person name="Muto M."/>
            <person name="Sunaga Y."/>
            <person name="Tanaka M."/>
            <person name="Yoshino T."/>
            <person name="Taniguchi T."/>
            <person name="Fukuda Y."/>
            <person name="Nemoto M."/>
            <person name="Matsumoto M."/>
            <person name="Wong P.S."/>
            <person name="Aburatani S."/>
            <person name="Fujibuchi W."/>
        </authorList>
    </citation>
    <scope>NUCLEOTIDE SEQUENCE [LARGE SCALE GENOMIC DNA]</scope>
    <source>
        <strain evidence="6 7">JPCC DA0580</strain>
    </source>
</reference>
<dbReference type="InParanoid" id="A0A1Z5JR96"/>
<name>A0A1Z5JR96_FISSO</name>
<dbReference type="SUPFAM" id="SSF52777">
    <property type="entry name" value="CoA-dependent acyltransferases"/>
    <property type="match status" value="2"/>
</dbReference>
<dbReference type="InterPro" id="IPR023213">
    <property type="entry name" value="CAT-like_dom_sf"/>
</dbReference>
<dbReference type="Gene3D" id="3.30.559.70">
    <property type="entry name" value="Choline/Carnitine o-acyltransferase, domain 2"/>
    <property type="match status" value="1"/>
</dbReference>
<dbReference type="InterPro" id="IPR039551">
    <property type="entry name" value="Cho/carn_acyl_trans"/>
</dbReference>
<sequence>MWKMTQLLLRPSSPRVRFSTPPLSIRPFSSIRPWKQASVESRGHYPDEAWIEEHVGGPLYQHQKSLPRLPVLSIEDTLCRFLPTALPLAKSSQEVQALQSAVAKFPQQAAHLQERLMQRQKENPNSSWLQHWWNTAGYLQVRDSVVINVSYFFHFQNDPTAVRQIQRGAALLVAAADFRQKVVTGQLPAEMVGKQKTPLCSVAYKYMFHACRIPMRDHDSYMIYDPARNRHAAVACRGHFFKMDFVDQDGNAYPLRVLEEGLQQCRDLADELPPALPLGWLTSQNRDDWAVARQTLLESCPRMEQALEVLQSAALLICLDEVDRASSEAMAQLLLHAGRDASAGANRWFDKSIQLVLTKEGQAGLVGEHSMMDGMPVMNFANRLTEVTYAQAGALATAKATSCNVEPIFSKLNVSSEHKSQIDRHINKAMLELETAASRHELDVVRFHGYGSDFIKKAGFSPDAFVQVAMQLATYRLWGEQVGTYEATQVRPFLHGRTETTRAVSTESAAFCKEMGLHPKFDEHHESVRKEKLRLLQEAVTAHVKFMGAAAKAEGVDRHFFGLSMLVGDSEKAPDLYSDPVFARSKRWRVSTSHLTHPRFENWGYGEVFPDGVGLSYSIHKRHCGFSITALKEHDWTEKLGDKLEEALLEMRALVELDRQPTSKL</sequence>
<dbReference type="Proteomes" id="UP000198406">
    <property type="component" value="Unassembled WGS sequence"/>
</dbReference>
<keyword evidence="2 6" id="KW-0808">Transferase</keyword>
<feature type="active site" description="Proton acceptor" evidence="4">
    <location>
        <position position="369"/>
    </location>
</feature>
<dbReference type="AlphaFoldDB" id="A0A1Z5JR96"/>
<organism evidence="6 7">
    <name type="scientific">Fistulifera solaris</name>
    <name type="common">Oleaginous diatom</name>
    <dbReference type="NCBI Taxonomy" id="1519565"/>
    <lineage>
        <taxon>Eukaryota</taxon>
        <taxon>Sar</taxon>
        <taxon>Stramenopiles</taxon>
        <taxon>Ochrophyta</taxon>
        <taxon>Bacillariophyta</taxon>
        <taxon>Bacillariophyceae</taxon>
        <taxon>Bacillariophycidae</taxon>
        <taxon>Naviculales</taxon>
        <taxon>Naviculaceae</taxon>
        <taxon>Fistulifera</taxon>
    </lineage>
</organism>
<dbReference type="EMBL" id="BDSP01000107">
    <property type="protein sequence ID" value="GAX16537.1"/>
    <property type="molecule type" value="Genomic_DNA"/>
</dbReference>
<dbReference type="EC" id="2.3.1.7" evidence="6"/>
<evidence type="ECO:0000256" key="2">
    <source>
        <dbReference type="ARBA" id="ARBA00022679"/>
    </source>
</evidence>
<evidence type="ECO:0000313" key="7">
    <source>
        <dbReference type="Proteomes" id="UP000198406"/>
    </source>
</evidence>
<gene>
    <name evidence="6" type="ORF">FisN_7Lh265</name>
</gene>
<evidence type="ECO:0000259" key="5">
    <source>
        <dbReference type="Pfam" id="PF00755"/>
    </source>
</evidence>
<keyword evidence="7" id="KW-1185">Reference proteome</keyword>
<comment type="similarity">
    <text evidence="1">Belongs to the carnitine/choline acetyltransferase family.</text>
</comment>
<evidence type="ECO:0000256" key="1">
    <source>
        <dbReference type="ARBA" id="ARBA00005232"/>
    </source>
</evidence>
<evidence type="ECO:0000256" key="4">
    <source>
        <dbReference type="PIRSR" id="PIRSR600542-1"/>
    </source>
</evidence>